<evidence type="ECO:0000313" key="1">
    <source>
        <dbReference type="EMBL" id="KAF6753230.1"/>
    </source>
</evidence>
<name>A0A8H6M3I2_9AGAR</name>
<organism evidence="1 2">
    <name type="scientific">Ephemerocybe angulata</name>
    <dbReference type="NCBI Taxonomy" id="980116"/>
    <lineage>
        <taxon>Eukaryota</taxon>
        <taxon>Fungi</taxon>
        <taxon>Dikarya</taxon>
        <taxon>Basidiomycota</taxon>
        <taxon>Agaricomycotina</taxon>
        <taxon>Agaricomycetes</taxon>
        <taxon>Agaricomycetidae</taxon>
        <taxon>Agaricales</taxon>
        <taxon>Agaricineae</taxon>
        <taxon>Psathyrellaceae</taxon>
        <taxon>Ephemerocybe</taxon>
    </lineage>
</organism>
<evidence type="ECO:0008006" key="3">
    <source>
        <dbReference type="Google" id="ProtNLM"/>
    </source>
</evidence>
<dbReference type="Proteomes" id="UP000521943">
    <property type="component" value="Unassembled WGS sequence"/>
</dbReference>
<gene>
    <name evidence="1" type="ORF">DFP72DRAFT_1069609</name>
</gene>
<accession>A0A8H6M3I2</accession>
<protein>
    <recommendedName>
        <fullName evidence="3">F-box domain-containing protein</fullName>
    </recommendedName>
</protein>
<sequence>MNLETDSQRFWRTSELVDLLCKEASQGSLFSLALTSRNVSEHALDSLWRHLYSFEPLLACLPDDLWREKEVTQISFEKPVPVLFPRRAIAPEELDRYRSFYASRIRTIALSTVGDVLLSFDALSALFTVSTLLGPDSLAPPKLQTLRLFLDPAESIHNFAMVTFLPIFVGKAEMEISTAMQAARQDVGLVELAMEGKANLKTLAVSAYSRTEYGGGELWGFIRSQSWDTLESLTLPELPPIAFLGALPKLKHLSAAHVAEIAYKYVPIEARNSWFPCLEELSLEAESFAPICAVIKQLAPTNRIRTATFSASDPAPALEVQRLIDTVQEHMRPDRLECLELSNGELTDEQVETLEPGPPEPEEPIDMEFPGSIDITSLRRFNKLSTLLVNTRQRVQMSPHDLSAIPLVWPAMRCLDLCETALHGGTPLVDHTDVLRLVERLPALRWLGLPFDATRVRGTEESARGPHHVLEMLRVRGSPIASPSLVRTLMRRNFPNAKVDSRYSDPRLNHVGMYPQRWVVVEDALRRM</sequence>
<keyword evidence="2" id="KW-1185">Reference proteome</keyword>
<dbReference type="OrthoDB" id="3543113at2759"/>
<proteinExistence type="predicted"/>
<dbReference type="EMBL" id="JACGCI010000040">
    <property type="protein sequence ID" value="KAF6753230.1"/>
    <property type="molecule type" value="Genomic_DNA"/>
</dbReference>
<dbReference type="AlphaFoldDB" id="A0A8H6M3I2"/>
<evidence type="ECO:0000313" key="2">
    <source>
        <dbReference type="Proteomes" id="UP000521943"/>
    </source>
</evidence>
<comment type="caution">
    <text evidence="1">The sequence shown here is derived from an EMBL/GenBank/DDBJ whole genome shotgun (WGS) entry which is preliminary data.</text>
</comment>
<reference evidence="1 2" key="1">
    <citation type="submission" date="2020-07" db="EMBL/GenBank/DDBJ databases">
        <title>Comparative genomics of pyrophilous fungi reveals a link between fire events and developmental genes.</title>
        <authorList>
            <consortium name="DOE Joint Genome Institute"/>
            <person name="Steindorff A.S."/>
            <person name="Carver A."/>
            <person name="Calhoun S."/>
            <person name="Stillman K."/>
            <person name="Liu H."/>
            <person name="Lipzen A."/>
            <person name="Pangilinan J."/>
            <person name="Labutti K."/>
            <person name="Bruns T.D."/>
            <person name="Grigoriev I.V."/>
        </authorList>
    </citation>
    <scope>NUCLEOTIDE SEQUENCE [LARGE SCALE GENOMIC DNA]</scope>
    <source>
        <strain evidence="1 2">CBS 144469</strain>
    </source>
</reference>